<dbReference type="InterPro" id="IPR010982">
    <property type="entry name" value="Lambda_DNA-bd_dom_sf"/>
</dbReference>
<dbReference type="Proteomes" id="UP001201161">
    <property type="component" value="Unassembled WGS sequence"/>
</dbReference>
<evidence type="ECO:0000313" key="2">
    <source>
        <dbReference type="EMBL" id="MCF6376938.1"/>
    </source>
</evidence>
<accession>A0ABS9HA18</accession>
<evidence type="ECO:0000313" key="3">
    <source>
        <dbReference type="Proteomes" id="UP001201161"/>
    </source>
</evidence>
<protein>
    <recommendedName>
        <fullName evidence="4">XRE family transcriptional regulator</fullName>
    </recommendedName>
</protein>
<keyword evidence="3" id="KW-1185">Reference proteome</keyword>
<comment type="caution">
    <text evidence="2">The sequence shown here is derived from an EMBL/GenBank/DDBJ whole genome shotgun (WGS) entry which is preliminary data.</text>
</comment>
<dbReference type="RefSeq" id="WP_236399854.1">
    <property type="nucleotide sequence ID" value="NZ_JAKJHZ010000005.1"/>
</dbReference>
<organism evidence="2 3">
    <name type="scientific">Nocardioides potassii</name>
    <dbReference type="NCBI Taxonomy" id="2911371"/>
    <lineage>
        <taxon>Bacteria</taxon>
        <taxon>Bacillati</taxon>
        <taxon>Actinomycetota</taxon>
        <taxon>Actinomycetes</taxon>
        <taxon>Propionibacteriales</taxon>
        <taxon>Nocardioidaceae</taxon>
        <taxon>Nocardioides</taxon>
    </lineage>
</organism>
<name>A0ABS9HA18_9ACTN</name>
<gene>
    <name evidence="2" type="ORF">L2K70_04920</name>
</gene>
<sequence length="182" mass="19928">MKKYPHEHWVALGDWIAHARKQAGYTDTKRWAAAVGRSDRVVLGLERGEPQGAKTIEAVSEALGVSNWALFEILDKGSSSPDFVAKSPDEIQAIRARYESETGLEADAAGADLFAMFSDEELLDEIRRRLATRPMARSERRLREVQASPGSDSLDDDMDAAANESAGDPLQQEPGAEEDPST</sequence>
<dbReference type="EMBL" id="JAKJHZ010000005">
    <property type="protein sequence ID" value="MCF6376938.1"/>
    <property type="molecule type" value="Genomic_DNA"/>
</dbReference>
<dbReference type="SUPFAM" id="SSF47413">
    <property type="entry name" value="lambda repressor-like DNA-binding domains"/>
    <property type="match status" value="1"/>
</dbReference>
<evidence type="ECO:0008006" key="4">
    <source>
        <dbReference type="Google" id="ProtNLM"/>
    </source>
</evidence>
<feature type="region of interest" description="Disordered" evidence="1">
    <location>
        <begin position="133"/>
        <end position="182"/>
    </location>
</feature>
<reference evidence="2 3" key="1">
    <citation type="submission" date="2022-01" db="EMBL/GenBank/DDBJ databases">
        <title>Nocardioides sp. nov., an actinomycete isolated from mining soil.</title>
        <authorList>
            <person name="Liu L."/>
        </authorList>
    </citation>
    <scope>NUCLEOTIDE SEQUENCE [LARGE SCALE GENOMIC DNA]</scope>
    <source>
        <strain evidence="2 3">KLBMP 9356</strain>
    </source>
</reference>
<proteinExistence type="predicted"/>
<evidence type="ECO:0000256" key="1">
    <source>
        <dbReference type="SAM" id="MobiDB-lite"/>
    </source>
</evidence>